<dbReference type="Pfam" id="PF00583">
    <property type="entry name" value="Acetyltransf_1"/>
    <property type="match status" value="1"/>
</dbReference>
<dbReference type="Gene3D" id="3.40.630.30">
    <property type="match status" value="1"/>
</dbReference>
<protein>
    <submittedName>
        <fullName evidence="2">N-acetyltransferase</fullName>
    </submittedName>
</protein>
<reference evidence="2 3" key="1">
    <citation type="journal article" date="2014" name="Int. J. Syst. Evol. Microbiol.">
        <title>Complete genome sequence of Corynebacterium casei LMG S-19264T (=DSM 44701T), isolated from a smear-ripened cheese.</title>
        <authorList>
            <consortium name="US DOE Joint Genome Institute (JGI-PGF)"/>
            <person name="Walter F."/>
            <person name="Albersmeier A."/>
            <person name="Kalinowski J."/>
            <person name="Ruckert C."/>
        </authorList>
    </citation>
    <scope>NUCLEOTIDE SEQUENCE [LARGE SCALE GENOMIC DNA]</scope>
    <source>
        <strain evidence="2 3">CGMCC 1.15295</strain>
    </source>
</reference>
<dbReference type="PANTHER" id="PTHR43072:SF58">
    <property type="entry name" value="N-ACETYLTRANSFERASE DOMAIN-CONTAINING PROTEIN"/>
    <property type="match status" value="1"/>
</dbReference>
<organism evidence="2 3">
    <name type="scientific">Aquaticitalea lipolytica</name>
    <dbReference type="NCBI Taxonomy" id="1247562"/>
    <lineage>
        <taxon>Bacteria</taxon>
        <taxon>Pseudomonadati</taxon>
        <taxon>Bacteroidota</taxon>
        <taxon>Flavobacteriia</taxon>
        <taxon>Flavobacteriales</taxon>
        <taxon>Flavobacteriaceae</taxon>
        <taxon>Aquaticitalea</taxon>
    </lineage>
</organism>
<gene>
    <name evidence="2" type="ORF">GCM10011531_17530</name>
</gene>
<evidence type="ECO:0000259" key="1">
    <source>
        <dbReference type="PROSITE" id="PS51186"/>
    </source>
</evidence>
<dbReference type="GO" id="GO:0016747">
    <property type="term" value="F:acyltransferase activity, transferring groups other than amino-acyl groups"/>
    <property type="evidence" value="ECO:0007669"/>
    <property type="project" value="InterPro"/>
</dbReference>
<evidence type="ECO:0000313" key="2">
    <source>
        <dbReference type="EMBL" id="GFZ86636.1"/>
    </source>
</evidence>
<evidence type="ECO:0000313" key="3">
    <source>
        <dbReference type="Proteomes" id="UP000598120"/>
    </source>
</evidence>
<dbReference type="RefSeq" id="WP_188605982.1">
    <property type="nucleotide sequence ID" value="NZ_BMIC01000002.1"/>
</dbReference>
<sequence length="147" mass="17153">MKITKASIEHINELVTLFDAYRIFYEQTSDLEKAKRFLKDRLEQNESVIYIAFIDNKAVGFTQLYYLFSSVSMERMYLLNDLYVDANHRNKGVGEALIDAAKNNCKDNNFKGLAIQTAFNNPAQNLYKRLGFKKDTDLHFFWSNTNN</sequence>
<dbReference type="AlphaFoldDB" id="A0A8J2XJ05"/>
<proteinExistence type="predicted"/>
<dbReference type="InterPro" id="IPR000182">
    <property type="entry name" value="GNAT_dom"/>
</dbReference>
<dbReference type="InterPro" id="IPR016181">
    <property type="entry name" value="Acyl_CoA_acyltransferase"/>
</dbReference>
<dbReference type="PROSITE" id="PS51186">
    <property type="entry name" value="GNAT"/>
    <property type="match status" value="1"/>
</dbReference>
<accession>A0A8J2XJ05</accession>
<keyword evidence="3" id="KW-1185">Reference proteome</keyword>
<dbReference type="EMBL" id="BMIC01000002">
    <property type="protein sequence ID" value="GFZ86636.1"/>
    <property type="molecule type" value="Genomic_DNA"/>
</dbReference>
<dbReference type="Proteomes" id="UP000598120">
    <property type="component" value="Unassembled WGS sequence"/>
</dbReference>
<dbReference type="CDD" id="cd04301">
    <property type="entry name" value="NAT_SF"/>
    <property type="match status" value="1"/>
</dbReference>
<comment type="caution">
    <text evidence="2">The sequence shown here is derived from an EMBL/GenBank/DDBJ whole genome shotgun (WGS) entry which is preliminary data.</text>
</comment>
<feature type="domain" description="N-acetyltransferase" evidence="1">
    <location>
        <begin position="1"/>
        <end position="147"/>
    </location>
</feature>
<dbReference type="PANTHER" id="PTHR43072">
    <property type="entry name" value="N-ACETYLTRANSFERASE"/>
    <property type="match status" value="1"/>
</dbReference>
<name>A0A8J2XJ05_9FLAO</name>
<dbReference type="SUPFAM" id="SSF55729">
    <property type="entry name" value="Acyl-CoA N-acyltransferases (Nat)"/>
    <property type="match status" value="1"/>
</dbReference>